<dbReference type="RefSeq" id="WP_149429314.1">
    <property type="nucleotide sequence ID" value="NZ_VLNY01000002.1"/>
</dbReference>
<dbReference type="InterPro" id="IPR014043">
    <property type="entry name" value="Acyl_transferase_dom"/>
</dbReference>
<dbReference type="SUPFAM" id="SSF54637">
    <property type="entry name" value="Thioesterase/thiol ester dehydrase-isomerase"/>
    <property type="match status" value="4"/>
</dbReference>
<feature type="domain" description="Ketosynthase family 3 (KS3)" evidence="2">
    <location>
        <begin position="5"/>
        <end position="451"/>
    </location>
</feature>
<keyword evidence="4" id="KW-1185">Reference proteome</keyword>
<dbReference type="Proteomes" id="UP000322244">
    <property type="component" value="Unassembled WGS sequence"/>
</dbReference>
<dbReference type="InterPro" id="IPR016039">
    <property type="entry name" value="Thiolase-like"/>
</dbReference>
<dbReference type="SUPFAM" id="SSF53901">
    <property type="entry name" value="Thiolase-like"/>
    <property type="match status" value="3"/>
</dbReference>
<dbReference type="SUPFAM" id="SSF52151">
    <property type="entry name" value="FabD/lysophospholipase-like"/>
    <property type="match status" value="1"/>
</dbReference>
<dbReference type="InterPro" id="IPR013114">
    <property type="entry name" value="FabA_FabZ"/>
</dbReference>
<protein>
    <recommendedName>
        <fullName evidence="2">Ketosynthase family 3 (KS3) domain-containing protein</fullName>
    </recommendedName>
</protein>
<dbReference type="InterPro" id="IPR020841">
    <property type="entry name" value="PKS_Beta-ketoAc_synthase_dom"/>
</dbReference>
<dbReference type="InterPro" id="IPR016035">
    <property type="entry name" value="Acyl_Trfase/lysoPLipase"/>
</dbReference>
<dbReference type="Gene3D" id="3.10.129.10">
    <property type="entry name" value="Hotdog Thioesterase"/>
    <property type="match status" value="4"/>
</dbReference>
<evidence type="ECO:0000259" key="2">
    <source>
        <dbReference type="PROSITE" id="PS52004"/>
    </source>
</evidence>
<dbReference type="Pfam" id="PF07977">
    <property type="entry name" value="FabA"/>
    <property type="match status" value="2"/>
</dbReference>
<dbReference type="Gene3D" id="3.40.47.10">
    <property type="match status" value="2"/>
</dbReference>
<reference evidence="3 4" key="1">
    <citation type="submission" date="2019-07" db="EMBL/GenBank/DDBJ databases">
        <title>Rhodococcus cavernicolus sp. nov., isolated from a cave.</title>
        <authorList>
            <person name="Lee S.D."/>
        </authorList>
    </citation>
    <scope>NUCLEOTIDE SEQUENCE [LARGE SCALE GENOMIC DNA]</scope>
    <source>
        <strain evidence="3 4">C1-24</strain>
    </source>
</reference>
<evidence type="ECO:0000313" key="4">
    <source>
        <dbReference type="Proteomes" id="UP000322244"/>
    </source>
</evidence>
<evidence type="ECO:0000313" key="3">
    <source>
        <dbReference type="EMBL" id="KAA0024153.1"/>
    </source>
</evidence>
<dbReference type="InterPro" id="IPR029069">
    <property type="entry name" value="HotDog_dom_sf"/>
</dbReference>
<feature type="domain" description="Ketosynthase family 3 (KS3)" evidence="2">
    <location>
        <begin position="466"/>
        <end position="917"/>
    </location>
</feature>
<dbReference type="GO" id="GO:0016746">
    <property type="term" value="F:acyltransferase activity"/>
    <property type="evidence" value="ECO:0007669"/>
    <property type="project" value="InterPro"/>
</dbReference>
<accession>A0A5A7SHR9</accession>
<comment type="caution">
    <text evidence="3">The sequence shown here is derived from an EMBL/GenBank/DDBJ whole genome shotgun (WGS) entry which is preliminary data.</text>
</comment>
<proteinExistence type="inferred from homology"/>
<sequence length="2241" mass="239909">MVRHNDRYAIVGISCLFPGAATPDEFWRNLDQGVDSRTDGSLKIFADGAPPERNSGRPHQIYCTRGGFIKDFDFDPSGYCLPATYLRALDPMFHWSVQVTRDALNDAGHHLNGRRFRGERTGLILGNAAFASTAAADRVAALWLSAVDSGLRQAGFDPGGSLVDGEPSIQDNPLPTAHNLWSGGMPARVAAAAVGISGPQFALDGACASVLYSTKLACDYLAVGRADMMLVGAVCGQDVRSMHLSFSDLHAYPKDGFSQPFDASSGGTLTGQGAGMMVIKRLSDAHRDGDRIHAVIESVELTNDGVGRHTLVPQRGGQVDAYRRAYAAAGLDPSAVQYVECHATGTPLGDGVELSGIHEFFGPSGVPLLGSVKSNVGHLLSAAGMPSMIKTILALRHGSIPPTPGIGTPLDAAGDRLVRERTPWPGRGVPRRAGVSSFGFGGTNAHLLLAEAAAHPSHPPSRPVALPRVAITGLGCHLGPFQSVDEFEQGVHHCRTGFRAMSDWIWRGLHHDLPDSPPAMEGGYVSEFSCDTLKSRIPPTDLDGYNDQRTLFIEVAEQALSDAGFRQPACGRREPRRVAVVVAAELNTVSHSYLARYEAESRLTRRVSELGLAGDAEAVAELIAAAQRGIADGWTTNAVLSFLGGTATKVSSLWNFTGPSFTVAADSAGSAAAVEAAALILLDETVDAVLVGAVDFPGNLADSLARQNLSAMGGEPGLGIGGTGGWRTGEGAAALVLTRAEEAERAYATIDAMEVHRAADSVDVPTDTSAVSAVARAVLQAAAVTPTEVDFVAMHSSGIPAQDAAELDGLAAVWTAPASGERSAALGAAAAYVGDTQLVSTLASVILTALNLYHCRIPATPGWQGPAERFGETLSNSAFYVPTDTRPWLRASKGSARRAVINGFGTAGTYVGLLMSSASVRGDVAEVEGPAVHGQMLIPVGGVDLEDLMRRTTRLRDGIDEGMSLRGLAEAVAPASGDRVRMVLCANTAEGVRRELEQAVGSVPEAFRAGEEWVTPGGSFATPDPIGADGKVALVFPGMLSAYPGVGADMFRVFPGLFAEAERAVDCPADLIKTDLLYSKTIRPDNADEQAAAAKTLLQDFNSVVDVSSSFAWLSARALRLIGLPVQGAVGYSLGEVSMLYALGVCEPSSHGPRERELAADVFHRRLSGPKLAVREAWQLSDEVADDLVWSSAVVFDDADKVKAAAAQYDRVFITQVNTATEVVIAGDPDQCAEFVAALGSSSLPAAVSHVVHCPIPDPVQLAASLYRKTRAVDDLELFSSSTYTAITDFDPKLIAANCAATLRQTIDFPRLLTSMSEQGYRYFVEVGPGGNCTRWIRETLAGSGFLAESVDRRREPAAAGFGRVLAKLVGHGLPIDLTPFLPAESTPCRRAPSVRRINRGGPPVADLVSEGARSVVERLSHSVPERIDETLITFQLRTLHDELPNPGPVVLDRADLVEFATGKLANVFGPEYKSIDNYPRRVRLPADPFLLTSRVTRIDADRGKFERSFIQSEYDVPHGAWYCVDGQVPYGIIAEAGQCALVLLSYLGIDDVGQGERIYRLLDGTLTAFGPAVREGQRLRYDITIDRFAQAGGATLVFSGYKCYADGELFFDSANGCAGFFTYEELAASKGLRERLEPRPTTGPNMYLKPLARTTRTSLGRDEIDLLIDGRFADVFGAAYEQTPDANRSLRLNGTKLRMVDEILHMDLTGGVNHRGTCTAVKRLDPAEWYFASHFVGDPVMPGTLVAEGCVQVLQAYALFSGLHLCLLDATFQPIKGLSTTTKVRGQVTPATREITYELSIVDMGLLPRPYVITDVLVCADGVPVAKLTDVGLEIREKPGTPYRPDDNGRVTRFLGRRGVDGAPAILSEMHLAHIARGDHRMLGEEFAVYQRMPHVPRLPSAEMGFVDRMMNINRDRGDLSPGAVIETEYDVAPDAWFLTENGNFVPNFALMEAALQTTVLAPYYLGSTLRFPTEEFYLRNLGGQATVVRDVDLRGKTMRTRAVMLSSDAVGGAILHRAGFEVSVNGEVFYHGEGISGFFSPALRTGNVGLDRGQETLPWLDTAQLPPGSVQEVDVAALRAGVGSLGIGTGRLDLLDGLRVVPGGGRYGAGYLAGWRMTGARDWYFPLHFYEDEVMPGSLGIEAVLSGLRGYVMTTGMADAMARPRFGHACGVSMEWTYRGECAPEEARLDFDAHIKEVRREPGRLHVIGDASVWRNRLRIYECKNIAMAVYDDAEVGRS</sequence>
<keyword evidence="1" id="KW-0808">Transferase</keyword>
<dbReference type="Pfam" id="PF00109">
    <property type="entry name" value="ketoacyl-synt"/>
    <property type="match status" value="2"/>
</dbReference>
<dbReference type="CDD" id="cd00833">
    <property type="entry name" value="PKS"/>
    <property type="match status" value="1"/>
</dbReference>
<dbReference type="InterPro" id="IPR014030">
    <property type="entry name" value="Ketoacyl_synth_N"/>
</dbReference>
<dbReference type="SMART" id="SM00825">
    <property type="entry name" value="PKS_KS"/>
    <property type="match status" value="1"/>
</dbReference>
<dbReference type="OrthoDB" id="9778690at2"/>
<dbReference type="Gene3D" id="3.40.366.10">
    <property type="entry name" value="Malonyl-Coenzyme A Acyl Carrier Protein, domain 2"/>
    <property type="match status" value="2"/>
</dbReference>
<dbReference type="EMBL" id="VLNY01000002">
    <property type="protein sequence ID" value="KAA0024153.1"/>
    <property type="molecule type" value="Genomic_DNA"/>
</dbReference>
<name>A0A5A7SHR9_9NOCA</name>
<dbReference type="PANTHER" id="PTHR43074">
    <property type="entry name" value="OMEGA-3 POLYUNSATURATED FATTY ACID SYNTHASE PFAB-RELATED"/>
    <property type="match status" value="1"/>
</dbReference>
<dbReference type="PANTHER" id="PTHR43074:SF1">
    <property type="entry name" value="BETA-KETOACYL SYNTHASE FAMILY PROTEIN-RELATED"/>
    <property type="match status" value="1"/>
</dbReference>
<dbReference type="InterPro" id="IPR014031">
    <property type="entry name" value="Ketoacyl_synth_C"/>
</dbReference>
<evidence type="ECO:0000256" key="1">
    <source>
        <dbReference type="RuleBase" id="RU003694"/>
    </source>
</evidence>
<dbReference type="InterPro" id="IPR052568">
    <property type="entry name" value="PKS-FAS_Synthase"/>
</dbReference>
<gene>
    <name evidence="3" type="ORF">FOY51_06280</name>
</gene>
<dbReference type="InterPro" id="IPR001227">
    <property type="entry name" value="Ac_transferase_dom_sf"/>
</dbReference>
<organism evidence="3 4">
    <name type="scientific">Antrihabitans cavernicola</name>
    <dbReference type="NCBI Taxonomy" id="2495913"/>
    <lineage>
        <taxon>Bacteria</taxon>
        <taxon>Bacillati</taxon>
        <taxon>Actinomycetota</taxon>
        <taxon>Actinomycetes</taxon>
        <taxon>Mycobacteriales</taxon>
        <taxon>Nocardiaceae</taxon>
        <taxon>Antrihabitans</taxon>
    </lineage>
</organism>
<comment type="similarity">
    <text evidence="1">Belongs to the thiolase-like superfamily. Beta-ketoacyl-ACP synthases family.</text>
</comment>
<dbReference type="SMART" id="SM00827">
    <property type="entry name" value="PKS_AT"/>
    <property type="match status" value="1"/>
</dbReference>
<dbReference type="PROSITE" id="PS52004">
    <property type="entry name" value="KS3_2"/>
    <property type="match status" value="2"/>
</dbReference>
<dbReference type="Gene3D" id="3.30.70.3290">
    <property type="match status" value="1"/>
</dbReference>
<dbReference type="Pfam" id="PF02801">
    <property type="entry name" value="Ketoacyl-synt_C"/>
    <property type="match status" value="2"/>
</dbReference>